<gene>
    <name evidence="9 10" type="primary">ycf65</name>
</gene>
<dbReference type="GO" id="GO:0009507">
    <property type="term" value="C:chloroplast"/>
    <property type="evidence" value="ECO:0007669"/>
    <property type="project" value="UniProtKB-SubCell"/>
</dbReference>
<comment type="function">
    <text evidence="1 9">Probably a ribosomal protein or a ribosome-associated protein.</text>
</comment>
<keyword evidence="5 10" id="KW-0150">Chloroplast</keyword>
<dbReference type="GO" id="GO:0003735">
    <property type="term" value="F:structural constituent of ribosome"/>
    <property type="evidence" value="ECO:0007669"/>
    <property type="project" value="InterPro"/>
</dbReference>
<dbReference type="Pfam" id="PF04839">
    <property type="entry name" value="PSRP-3_Ycf65"/>
    <property type="match status" value="1"/>
</dbReference>
<keyword evidence="6 10" id="KW-0934">Plastid</keyword>
<comment type="subunit">
    <text evidence="4 9">Part of the 30S ribosomal subunit.</text>
</comment>
<organism evidence="10">
    <name type="scientific">Cryptoglena skujai</name>
    <dbReference type="NCBI Taxonomy" id="161229"/>
    <lineage>
        <taxon>Eukaryota</taxon>
        <taxon>Discoba</taxon>
        <taxon>Euglenozoa</taxon>
        <taxon>Euglenida</taxon>
        <taxon>Spirocuta</taxon>
        <taxon>Euglenophyceae</taxon>
        <taxon>Euglenales</taxon>
        <taxon>Euglenaceae</taxon>
        <taxon>Cryptoglena</taxon>
    </lineage>
</organism>
<dbReference type="GO" id="GO:0005840">
    <property type="term" value="C:ribosome"/>
    <property type="evidence" value="ECO:0007669"/>
    <property type="project" value="UniProtKB-KW"/>
</dbReference>
<evidence type="ECO:0000256" key="9">
    <source>
        <dbReference type="HAMAP-Rule" id="MF_00619"/>
    </source>
</evidence>
<evidence type="ECO:0000256" key="7">
    <source>
        <dbReference type="ARBA" id="ARBA00022980"/>
    </source>
</evidence>
<comment type="subcellular location">
    <subcellularLocation>
        <location evidence="2 9">Plastid</location>
        <location evidence="2 9">Chloroplast</location>
    </subcellularLocation>
</comment>
<name>A0A0G3SFD7_9EUGL</name>
<keyword evidence="8 9" id="KW-0687">Ribonucleoprotein</keyword>
<proteinExistence type="inferred from homology"/>
<dbReference type="PANTHER" id="PTHR35108:SF1">
    <property type="entry name" value="OS04G0461100 PROTEIN"/>
    <property type="match status" value="1"/>
</dbReference>
<evidence type="ECO:0000256" key="3">
    <source>
        <dbReference type="ARBA" id="ARBA00008561"/>
    </source>
</evidence>
<dbReference type="EMBL" id="KP410781">
    <property type="protein sequence ID" value="AKL38996.1"/>
    <property type="molecule type" value="Genomic_DNA"/>
</dbReference>
<dbReference type="HAMAP" id="MF_00619">
    <property type="entry name" value="Ribosomal_plastid_cS23"/>
    <property type="match status" value="1"/>
</dbReference>
<dbReference type="AlphaFoldDB" id="A0A0G3SFD7"/>
<evidence type="ECO:0000256" key="5">
    <source>
        <dbReference type="ARBA" id="ARBA00022528"/>
    </source>
</evidence>
<dbReference type="InterPro" id="IPR038447">
    <property type="entry name" value="PSRP-3/Ycf65_sf"/>
</dbReference>
<dbReference type="RefSeq" id="YP_009145371.1">
    <property type="nucleotide sequence ID" value="NC_027286.1"/>
</dbReference>
<comment type="similarity">
    <text evidence="3 9">Belongs to the chloroplast-specific ribosomal protein cS23 family.</text>
</comment>
<evidence type="ECO:0000313" key="10">
    <source>
        <dbReference type="EMBL" id="AKL38996.1"/>
    </source>
</evidence>
<evidence type="ECO:0000256" key="4">
    <source>
        <dbReference type="ARBA" id="ARBA00011458"/>
    </source>
</evidence>
<evidence type="ECO:0000256" key="2">
    <source>
        <dbReference type="ARBA" id="ARBA00004229"/>
    </source>
</evidence>
<geneLocation type="chloroplast" evidence="10"/>
<dbReference type="GO" id="GO:1990904">
    <property type="term" value="C:ribonucleoprotein complex"/>
    <property type="evidence" value="ECO:0007669"/>
    <property type="project" value="UniProtKB-KW"/>
</dbReference>
<dbReference type="InterPro" id="IPR057257">
    <property type="entry name" value="Ribosomal_cS23"/>
</dbReference>
<evidence type="ECO:0000256" key="8">
    <source>
        <dbReference type="ARBA" id="ARBA00023274"/>
    </source>
</evidence>
<accession>A0A0G3SFD7</accession>
<sequence length="101" mass="12283">MEKFLLKFLWLDKSIAVALDQRVEDKVTPLTEYYFWPQKDAWDLMKIYLEKTTWISQTESISLLNKITEVINFWQEKDLTNKKDIHKARIFFKDVQFIGYD</sequence>
<dbReference type="Gene3D" id="3.30.390.140">
    <property type="match status" value="1"/>
</dbReference>
<reference evidence="10" key="1">
    <citation type="journal article" date="2015" name="J. Eukaryot. Microbiol.">
        <title>Chloroplast Genome Evolution in the Euglenaceae.</title>
        <authorList>
            <person name="Bennett M.S."/>
            <person name="Triemer R.E."/>
        </authorList>
    </citation>
    <scope>NUCLEOTIDE SEQUENCE</scope>
    <source>
        <strain evidence="10">SAG 10.88</strain>
    </source>
</reference>
<dbReference type="PANTHER" id="PTHR35108">
    <property type="entry name" value="30S RIBOSOMAL PROTEIN 3, CHLOROPLASTIC"/>
    <property type="match status" value="1"/>
</dbReference>
<dbReference type="InterPro" id="IPR006924">
    <property type="entry name" value="Ribosomal_cS23-like"/>
</dbReference>
<dbReference type="GO" id="GO:0006412">
    <property type="term" value="P:translation"/>
    <property type="evidence" value="ECO:0007669"/>
    <property type="project" value="UniProtKB-UniRule"/>
</dbReference>
<dbReference type="GeneID" id="24571247"/>
<evidence type="ECO:0000256" key="1">
    <source>
        <dbReference type="ARBA" id="ARBA00002396"/>
    </source>
</evidence>
<keyword evidence="7 9" id="KW-0689">Ribosomal protein</keyword>
<evidence type="ECO:0000256" key="6">
    <source>
        <dbReference type="ARBA" id="ARBA00022640"/>
    </source>
</evidence>
<protein>
    <recommendedName>
        <fullName evidence="9">Small ribosomal subunit protein cS23</fullName>
    </recommendedName>
</protein>